<dbReference type="AlphaFoldDB" id="A0AAD4N8Z1"/>
<keyword evidence="3" id="KW-1185">Reference proteome</keyword>
<keyword evidence="1" id="KW-0472">Membrane</keyword>
<reference evidence="2" key="1">
    <citation type="submission" date="2022-01" db="EMBL/GenBank/DDBJ databases">
        <title>Genome Sequence Resource for Two Populations of Ditylenchus destructor, the Migratory Endoparasitic Phytonematode.</title>
        <authorList>
            <person name="Zhang H."/>
            <person name="Lin R."/>
            <person name="Xie B."/>
        </authorList>
    </citation>
    <scope>NUCLEOTIDE SEQUENCE</scope>
    <source>
        <strain evidence="2">BazhouSP</strain>
    </source>
</reference>
<sequence length="121" mass="13703">MDHRKQIYGAVAAYRFGGFGMLGYMIEREEKVSDGTDKTNLPNEKLTYVYEDKLLPLSKRDSDNMNAVRLKDDAAIVADFPIYYQEDTAPDKTGKSEQDFQEVEESDNLIPLDVDIVGSID</sequence>
<keyword evidence="1" id="KW-1133">Transmembrane helix</keyword>
<organism evidence="2 3">
    <name type="scientific">Ditylenchus destructor</name>
    <dbReference type="NCBI Taxonomy" id="166010"/>
    <lineage>
        <taxon>Eukaryota</taxon>
        <taxon>Metazoa</taxon>
        <taxon>Ecdysozoa</taxon>
        <taxon>Nematoda</taxon>
        <taxon>Chromadorea</taxon>
        <taxon>Rhabditida</taxon>
        <taxon>Tylenchina</taxon>
        <taxon>Tylenchomorpha</taxon>
        <taxon>Sphaerularioidea</taxon>
        <taxon>Anguinidae</taxon>
        <taxon>Anguininae</taxon>
        <taxon>Ditylenchus</taxon>
    </lineage>
</organism>
<evidence type="ECO:0000256" key="1">
    <source>
        <dbReference type="SAM" id="Phobius"/>
    </source>
</evidence>
<accession>A0AAD4N8Z1</accession>
<feature type="transmembrane region" description="Helical" evidence="1">
    <location>
        <begin position="7"/>
        <end position="26"/>
    </location>
</feature>
<evidence type="ECO:0000313" key="2">
    <source>
        <dbReference type="EMBL" id="KAI1723391.1"/>
    </source>
</evidence>
<gene>
    <name evidence="2" type="ORF">DdX_03549</name>
</gene>
<protein>
    <submittedName>
        <fullName evidence="2">Uncharacterized protein</fullName>
    </submittedName>
</protein>
<dbReference type="EMBL" id="JAKKPZ010000003">
    <property type="protein sequence ID" value="KAI1723391.1"/>
    <property type="molecule type" value="Genomic_DNA"/>
</dbReference>
<name>A0AAD4N8Z1_9BILA</name>
<proteinExistence type="predicted"/>
<comment type="caution">
    <text evidence="2">The sequence shown here is derived from an EMBL/GenBank/DDBJ whole genome shotgun (WGS) entry which is preliminary data.</text>
</comment>
<dbReference type="Proteomes" id="UP001201812">
    <property type="component" value="Unassembled WGS sequence"/>
</dbReference>
<evidence type="ECO:0000313" key="3">
    <source>
        <dbReference type="Proteomes" id="UP001201812"/>
    </source>
</evidence>
<keyword evidence="1" id="KW-0812">Transmembrane</keyword>